<feature type="compositionally biased region" description="Low complexity" evidence="5">
    <location>
        <begin position="392"/>
        <end position="408"/>
    </location>
</feature>
<proteinExistence type="predicted"/>
<dbReference type="Proteomes" id="UP000746503">
    <property type="component" value="Unassembled WGS sequence"/>
</dbReference>
<dbReference type="EMBL" id="JAAVJB010000042">
    <property type="protein sequence ID" value="NJP66256.1"/>
    <property type="molecule type" value="Genomic_DNA"/>
</dbReference>
<evidence type="ECO:0000256" key="3">
    <source>
        <dbReference type="ARBA" id="ARBA00022827"/>
    </source>
</evidence>
<protein>
    <submittedName>
        <fullName evidence="7">NAD(P)-binding protein</fullName>
    </submittedName>
</protein>
<evidence type="ECO:0000259" key="6">
    <source>
        <dbReference type="Pfam" id="PF01494"/>
    </source>
</evidence>
<dbReference type="SUPFAM" id="SSF51905">
    <property type="entry name" value="FAD/NAD(P)-binding domain"/>
    <property type="match status" value="1"/>
</dbReference>
<feature type="compositionally biased region" description="Basic and acidic residues" evidence="5">
    <location>
        <begin position="358"/>
        <end position="388"/>
    </location>
</feature>
<dbReference type="InterPro" id="IPR036188">
    <property type="entry name" value="FAD/NAD-bd_sf"/>
</dbReference>
<dbReference type="PANTHER" id="PTHR46496:SF1">
    <property type="entry name" value="ZEAXANTHIN EPOXIDASE, CHLOROPLASTIC"/>
    <property type="match status" value="1"/>
</dbReference>
<evidence type="ECO:0000256" key="5">
    <source>
        <dbReference type="SAM" id="MobiDB-lite"/>
    </source>
</evidence>
<dbReference type="PANTHER" id="PTHR46496">
    <property type="match status" value="1"/>
</dbReference>
<sequence length="419" mass="43529">MTSRIVVAGGGIAGLATAIALCRRGRPVSVLERAPRIAPVGSGLVLYPNGMRAVDALGPELGAVVRGSGHEVGPAERRLIVGADGEVLAEEPIGEVPMRLGSPQVSLLRSALHDALLREARAAGAEIVLGAVASGFEQHGDSVGLLLRDGREVRGAALVGADGLRSTVRAGLLGHSAPVYRGYTSVRGRCDRPPSGARAAVVNGAGAQLFVAPVGGGRVYWTAKVTAAEGVWPALGPRGAWERLINLTERWPGPAAALVRDSDPADLAVTDIHDRDPVHDWAAGRVVLLGDAAHPMVPALGQGANLALEDAVVLGDVLDGVRDEDVPAALRRFARLRSPRAERVVTASRKQGALDQGDDTRAAADRDARTRRSGRKDVTVTELLDWRPETAPPGAAASASSTRSATRAARPDSPQEEPV</sequence>
<dbReference type="Gene3D" id="3.50.50.60">
    <property type="entry name" value="FAD/NAD(P)-binding domain"/>
    <property type="match status" value="1"/>
</dbReference>
<keyword evidence="8" id="KW-1185">Reference proteome</keyword>
<evidence type="ECO:0000313" key="8">
    <source>
        <dbReference type="Proteomes" id="UP000746503"/>
    </source>
</evidence>
<dbReference type="Pfam" id="PF01494">
    <property type="entry name" value="FAD_binding_3"/>
    <property type="match status" value="1"/>
</dbReference>
<dbReference type="PRINTS" id="PR00420">
    <property type="entry name" value="RNGMNOXGNASE"/>
</dbReference>
<keyword evidence="2" id="KW-0285">Flavoprotein</keyword>
<feature type="domain" description="FAD-binding" evidence="6">
    <location>
        <begin position="5"/>
        <end position="347"/>
    </location>
</feature>
<evidence type="ECO:0000313" key="7">
    <source>
        <dbReference type="EMBL" id="NJP66256.1"/>
    </source>
</evidence>
<gene>
    <name evidence="7" type="ORF">HCJ92_08115</name>
</gene>
<dbReference type="InterPro" id="IPR002938">
    <property type="entry name" value="FAD-bd"/>
</dbReference>
<feature type="region of interest" description="Disordered" evidence="5">
    <location>
        <begin position="344"/>
        <end position="419"/>
    </location>
</feature>
<keyword evidence="3" id="KW-0274">FAD</keyword>
<name>A0ABX1AJT6_9ACTN</name>
<evidence type="ECO:0000256" key="2">
    <source>
        <dbReference type="ARBA" id="ARBA00022630"/>
    </source>
</evidence>
<organism evidence="7 8">
    <name type="scientific">Streptomyces spiramenti</name>
    <dbReference type="NCBI Taxonomy" id="2720606"/>
    <lineage>
        <taxon>Bacteria</taxon>
        <taxon>Bacillati</taxon>
        <taxon>Actinomycetota</taxon>
        <taxon>Actinomycetes</taxon>
        <taxon>Kitasatosporales</taxon>
        <taxon>Streptomycetaceae</taxon>
        <taxon>Streptomyces</taxon>
    </lineage>
</organism>
<comment type="caution">
    <text evidence="7">The sequence shown here is derived from an EMBL/GenBank/DDBJ whole genome shotgun (WGS) entry which is preliminary data.</text>
</comment>
<accession>A0ABX1AJT6</accession>
<evidence type="ECO:0000256" key="4">
    <source>
        <dbReference type="ARBA" id="ARBA00023002"/>
    </source>
</evidence>
<reference evidence="7 8" key="1">
    <citation type="submission" date="2020-03" db="EMBL/GenBank/DDBJ databases">
        <title>Draft genome of Streptomyces sp. ventii, isolated from the Axial Seamount in the Pacific Ocean, and resequencing of the two type strains Streptomyces lonarensis strain NCL 716 and Streptomyces bohaiensis strain 11A07.</title>
        <authorList>
            <person name="Loughran R.M."/>
            <person name="Pfannmuller K.M."/>
            <person name="Wasson B.J."/>
            <person name="Deadmond M.C."/>
            <person name="Paddock B.E."/>
            <person name="Koyack M.J."/>
            <person name="Gallegos D.A."/>
            <person name="Mitchell E.A."/>
            <person name="Ushijima B."/>
            <person name="Saw J.H."/>
            <person name="Mcphail K.L."/>
            <person name="Videau P."/>
        </authorList>
    </citation>
    <scope>NUCLEOTIDE SEQUENCE [LARGE SCALE GENOMIC DNA]</scope>
    <source>
        <strain evidence="8">5675061</strain>
    </source>
</reference>
<dbReference type="RefSeq" id="WP_167932778.1">
    <property type="nucleotide sequence ID" value="NZ_JAAVJB010000042.1"/>
</dbReference>
<comment type="cofactor">
    <cofactor evidence="1">
        <name>FAD</name>
        <dbReference type="ChEBI" id="CHEBI:57692"/>
    </cofactor>
</comment>
<keyword evidence="4" id="KW-0560">Oxidoreductase</keyword>
<evidence type="ECO:0000256" key="1">
    <source>
        <dbReference type="ARBA" id="ARBA00001974"/>
    </source>
</evidence>